<protein>
    <submittedName>
        <fullName evidence="1">Uncharacterized protein</fullName>
    </submittedName>
</protein>
<organism evidence="1 2">
    <name type="scientific">Pseudocercospora musae</name>
    <dbReference type="NCBI Taxonomy" id="113226"/>
    <lineage>
        <taxon>Eukaryota</taxon>
        <taxon>Fungi</taxon>
        <taxon>Dikarya</taxon>
        <taxon>Ascomycota</taxon>
        <taxon>Pezizomycotina</taxon>
        <taxon>Dothideomycetes</taxon>
        <taxon>Dothideomycetidae</taxon>
        <taxon>Mycosphaerellales</taxon>
        <taxon>Mycosphaerellaceae</taxon>
        <taxon>Pseudocercospora</taxon>
    </lineage>
</organism>
<gene>
    <name evidence="1" type="ORF">AC579_7531</name>
</gene>
<keyword evidence="2" id="KW-1185">Reference proteome</keyword>
<dbReference type="AlphaFoldDB" id="A0A139I770"/>
<accession>A0A139I770</accession>
<reference evidence="1 2" key="1">
    <citation type="submission" date="2015-07" db="EMBL/GenBank/DDBJ databases">
        <title>Comparative genomics of the Sigatoka disease complex on banana suggests a link between parallel evolutionary changes in Pseudocercospora fijiensis and Pseudocercospora eumusae and increased virulence on the banana host.</title>
        <authorList>
            <person name="Chang T.-C."/>
            <person name="Salvucci A."/>
            <person name="Crous P.W."/>
            <person name="Stergiopoulos I."/>
        </authorList>
    </citation>
    <scope>NUCLEOTIDE SEQUENCE [LARGE SCALE GENOMIC DNA]</scope>
    <source>
        <strain evidence="1 2">CBS 116634</strain>
    </source>
</reference>
<dbReference type="Proteomes" id="UP000073492">
    <property type="component" value="Unassembled WGS sequence"/>
</dbReference>
<evidence type="ECO:0000313" key="2">
    <source>
        <dbReference type="Proteomes" id="UP000073492"/>
    </source>
</evidence>
<name>A0A139I770_9PEZI</name>
<dbReference type="EMBL" id="LFZO01000250">
    <property type="protein sequence ID" value="KXT10597.1"/>
    <property type="molecule type" value="Genomic_DNA"/>
</dbReference>
<evidence type="ECO:0000313" key="1">
    <source>
        <dbReference type="EMBL" id="KXT10597.1"/>
    </source>
</evidence>
<sequence length="109" mass="12352">MTCQNRKEGCQRGTYGRRYLIRLDNYADKAVGSPHIEGIVQHACKSINASKFEALQGKARPVILLLSVSSPSILLGSFCQGRKMAFEEYGKEMQNQYAKERARRVKWPS</sequence>
<comment type="caution">
    <text evidence="1">The sequence shown here is derived from an EMBL/GenBank/DDBJ whole genome shotgun (WGS) entry which is preliminary data.</text>
</comment>
<proteinExistence type="predicted"/>